<protein>
    <recommendedName>
        <fullName evidence="7">Myb/SANT-like DNA-binding domain-containing protein</fullName>
    </recommendedName>
</protein>
<accession>A0AAW1YAV3</accession>
<dbReference type="Gene3D" id="1.10.10.60">
    <property type="entry name" value="Homeodomain-like"/>
    <property type="match status" value="1"/>
</dbReference>
<comment type="subcellular location">
    <subcellularLocation>
        <location evidence="1">Nucleus</location>
    </subcellularLocation>
</comment>
<reference evidence="8 9" key="1">
    <citation type="journal article" date="2023" name="G3 (Bethesda)">
        <title>A chromosome-length genome assembly and annotation of blackberry (Rubus argutus, cv. 'Hillquist').</title>
        <authorList>
            <person name="Bruna T."/>
            <person name="Aryal R."/>
            <person name="Dudchenko O."/>
            <person name="Sargent D.J."/>
            <person name="Mead D."/>
            <person name="Buti M."/>
            <person name="Cavallini A."/>
            <person name="Hytonen T."/>
            <person name="Andres J."/>
            <person name="Pham M."/>
            <person name="Weisz D."/>
            <person name="Mascagni F."/>
            <person name="Usai G."/>
            <person name="Natali L."/>
            <person name="Bassil N."/>
            <person name="Fernandez G.E."/>
            <person name="Lomsadze A."/>
            <person name="Armour M."/>
            <person name="Olukolu B."/>
            <person name="Poorten T."/>
            <person name="Britton C."/>
            <person name="Davik J."/>
            <person name="Ashrafi H."/>
            <person name="Aiden E.L."/>
            <person name="Borodovsky M."/>
            <person name="Worthington M."/>
        </authorList>
    </citation>
    <scope>NUCLEOTIDE SEQUENCE [LARGE SCALE GENOMIC DNA]</scope>
    <source>
        <strain evidence="8">PI 553951</strain>
    </source>
</reference>
<feature type="domain" description="Myb/SANT-like DNA-binding" evidence="7">
    <location>
        <begin position="15"/>
        <end position="91"/>
    </location>
</feature>
<proteinExistence type="predicted"/>
<evidence type="ECO:0000256" key="6">
    <source>
        <dbReference type="SAM" id="MobiDB-lite"/>
    </source>
</evidence>
<feature type="compositionally biased region" description="Basic and acidic residues" evidence="6">
    <location>
        <begin position="67"/>
        <end position="88"/>
    </location>
</feature>
<evidence type="ECO:0000256" key="3">
    <source>
        <dbReference type="ARBA" id="ARBA00023125"/>
    </source>
</evidence>
<sequence>MEEELTPIRVDHTNSRWPQSEVEALILLRSNIESKFQEPGLKGPLWEQVSASMASLGYQRSAKRCKREVGEHQQVEHLQEDLGKVKENQEDDESMEEEQDTDGDYSDE</sequence>
<feature type="compositionally biased region" description="Acidic residues" evidence="6">
    <location>
        <begin position="89"/>
        <end position="108"/>
    </location>
</feature>
<keyword evidence="9" id="KW-1185">Reference proteome</keyword>
<evidence type="ECO:0000256" key="4">
    <source>
        <dbReference type="ARBA" id="ARBA00023163"/>
    </source>
</evidence>
<keyword evidence="5" id="KW-0539">Nucleus</keyword>
<dbReference type="Proteomes" id="UP001457282">
    <property type="component" value="Unassembled WGS sequence"/>
</dbReference>
<evidence type="ECO:0000313" key="9">
    <source>
        <dbReference type="Proteomes" id="UP001457282"/>
    </source>
</evidence>
<evidence type="ECO:0000256" key="2">
    <source>
        <dbReference type="ARBA" id="ARBA00023015"/>
    </source>
</evidence>
<organism evidence="8 9">
    <name type="scientific">Rubus argutus</name>
    <name type="common">Southern blackberry</name>
    <dbReference type="NCBI Taxonomy" id="59490"/>
    <lineage>
        <taxon>Eukaryota</taxon>
        <taxon>Viridiplantae</taxon>
        <taxon>Streptophyta</taxon>
        <taxon>Embryophyta</taxon>
        <taxon>Tracheophyta</taxon>
        <taxon>Spermatophyta</taxon>
        <taxon>Magnoliopsida</taxon>
        <taxon>eudicotyledons</taxon>
        <taxon>Gunneridae</taxon>
        <taxon>Pentapetalae</taxon>
        <taxon>rosids</taxon>
        <taxon>fabids</taxon>
        <taxon>Rosales</taxon>
        <taxon>Rosaceae</taxon>
        <taxon>Rosoideae</taxon>
        <taxon>Rosoideae incertae sedis</taxon>
        <taxon>Rubus</taxon>
    </lineage>
</organism>
<evidence type="ECO:0000259" key="7">
    <source>
        <dbReference type="Pfam" id="PF13837"/>
    </source>
</evidence>
<evidence type="ECO:0000313" key="8">
    <source>
        <dbReference type="EMBL" id="KAK9946208.1"/>
    </source>
</evidence>
<dbReference type="GO" id="GO:0006355">
    <property type="term" value="P:regulation of DNA-templated transcription"/>
    <property type="evidence" value="ECO:0007669"/>
    <property type="project" value="UniProtKB-ARBA"/>
</dbReference>
<dbReference type="GO" id="GO:0003677">
    <property type="term" value="F:DNA binding"/>
    <property type="evidence" value="ECO:0007669"/>
    <property type="project" value="UniProtKB-KW"/>
</dbReference>
<gene>
    <name evidence="8" type="ORF">M0R45_011683</name>
</gene>
<keyword evidence="3" id="KW-0238">DNA-binding</keyword>
<dbReference type="AlphaFoldDB" id="A0AAW1YAV3"/>
<evidence type="ECO:0000256" key="1">
    <source>
        <dbReference type="ARBA" id="ARBA00004123"/>
    </source>
</evidence>
<keyword evidence="2" id="KW-0805">Transcription regulation</keyword>
<keyword evidence="4" id="KW-0804">Transcription</keyword>
<dbReference type="GO" id="GO:0005634">
    <property type="term" value="C:nucleus"/>
    <property type="evidence" value="ECO:0007669"/>
    <property type="project" value="UniProtKB-SubCell"/>
</dbReference>
<dbReference type="CDD" id="cd12203">
    <property type="entry name" value="GT1"/>
    <property type="match status" value="1"/>
</dbReference>
<dbReference type="InterPro" id="IPR044822">
    <property type="entry name" value="Myb_DNA-bind_4"/>
</dbReference>
<name>A0AAW1YAV3_RUBAR</name>
<dbReference type="PANTHER" id="PTHR21654:SF31">
    <property type="entry name" value="OS02G0104500 PROTEIN"/>
    <property type="match status" value="1"/>
</dbReference>
<evidence type="ECO:0000256" key="5">
    <source>
        <dbReference type="ARBA" id="ARBA00023242"/>
    </source>
</evidence>
<dbReference type="EMBL" id="JBEDUW010000002">
    <property type="protein sequence ID" value="KAK9946208.1"/>
    <property type="molecule type" value="Genomic_DNA"/>
</dbReference>
<comment type="caution">
    <text evidence="8">The sequence shown here is derived from an EMBL/GenBank/DDBJ whole genome shotgun (WGS) entry which is preliminary data.</text>
</comment>
<dbReference type="PANTHER" id="PTHR21654">
    <property type="entry name" value="FI21293P1"/>
    <property type="match status" value="1"/>
</dbReference>
<dbReference type="Pfam" id="PF13837">
    <property type="entry name" value="Myb_DNA-bind_4"/>
    <property type="match status" value="1"/>
</dbReference>
<feature type="region of interest" description="Disordered" evidence="6">
    <location>
        <begin position="67"/>
        <end position="108"/>
    </location>
</feature>